<proteinExistence type="predicted"/>
<feature type="transmembrane region" description="Helical" evidence="1">
    <location>
        <begin position="90"/>
        <end position="110"/>
    </location>
</feature>
<dbReference type="Proteomes" id="UP000263596">
    <property type="component" value="Unassembled WGS sequence"/>
</dbReference>
<gene>
    <name evidence="2" type="ORF">DHW29_18160</name>
</gene>
<keyword evidence="1" id="KW-1133">Transmembrane helix</keyword>
<evidence type="ECO:0000313" key="2">
    <source>
        <dbReference type="EMBL" id="HCK31897.1"/>
    </source>
</evidence>
<evidence type="ECO:0000256" key="1">
    <source>
        <dbReference type="SAM" id="Phobius"/>
    </source>
</evidence>
<sequence>MKALFFSDEIHQFHWSMLKSVLLILSLLPLSQGILALWQMSDATSQIMVGFIALSIFSAILILSFYSALKATVLKIVLEQQISNIEQAIVSIYRYVPMLSLAAMLSYLTATL</sequence>
<evidence type="ECO:0008006" key="4">
    <source>
        <dbReference type="Google" id="ProtNLM"/>
    </source>
</evidence>
<keyword evidence="1" id="KW-0472">Membrane</keyword>
<dbReference type="RefSeq" id="WP_049173925.1">
    <property type="nucleotide sequence ID" value="NZ_BKFK01000003.1"/>
</dbReference>
<dbReference type="EMBL" id="DPVE01000333">
    <property type="protein sequence ID" value="HCK31897.1"/>
    <property type="molecule type" value="Genomic_DNA"/>
</dbReference>
<dbReference type="AlphaFoldDB" id="A0A3D2SQZ2"/>
<feature type="transmembrane region" description="Helical" evidence="1">
    <location>
        <begin position="47"/>
        <end position="69"/>
    </location>
</feature>
<keyword evidence="1" id="KW-0812">Transmembrane</keyword>
<reference evidence="2 3" key="1">
    <citation type="journal article" date="2018" name="Nat. Biotechnol.">
        <title>A standardized bacterial taxonomy based on genome phylogeny substantially revises the tree of life.</title>
        <authorList>
            <person name="Parks D.H."/>
            <person name="Chuvochina M."/>
            <person name="Waite D.W."/>
            <person name="Rinke C."/>
            <person name="Skarshewski A."/>
            <person name="Chaumeil P.A."/>
            <person name="Hugenholtz P."/>
        </authorList>
    </citation>
    <scope>NUCLEOTIDE SEQUENCE [LARGE SCALE GENOMIC DNA]</scope>
    <source>
        <strain evidence="2">UBA9669</strain>
    </source>
</reference>
<accession>A0A3D2SQZ2</accession>
<feature type="transmembrane region" description="Helical" evidence="1">
    <location>
        <begin position="21"/>
        <end position="41"/>
    </location>
</feature>
<protein>
    <recommendedName>
        <fullName evidence="4">ABC transporter permease</fullName>
    </recommendedName>
</protein>
<organism evidence="2 3">
    <name type="scientific">Acinetobacter ursingii</name>
    <dbReference type="NCBI Taxonomy" id="108980"/>
    <lineage>
        <taxon>Bacteria</taxon>
        <taxon>Pseudomonadati</taxon>
        <taxon>Pseudomonadota</taxon>
        <taxon>Gammaproteobacteria</taxon>
        <taxon>Moraxellales</taxon>
        <taxon>Moraxellaceae</taxon>
        <taxon>Acinetobacter</taxon>
    </lineage>
</organism>
<name>A0A3D2SQZ2_9GAMM</name>
<evidence type="ECO:0000313" key="3">
    <source>
        <dbReference type="Proteomes" id="UP000263596"/>
    </source>
</evidence>
<comment type="caution">
    <text evidence="2">The sequence shown here is derived from an EMBL/GenBank/DDBJ whole genome shotgun (WGS) entry which is preliminary data.</text>
</comment>